<protein>
    <recommendedName>
        <fullName evidence="2">histidine kinase</fullName>
        <ecNumber evidence="2">2.7.13.3</ecNumber>
    </recommendedName>
</protein>
<dbReference type="InterPro" id="IPR003594">
    <property type="entry name" value="HATPase_dom"/>
</dbReference>
<dbReference type="PROSITE" id="PS50109">
    <property type="entry name" value="HIS_KIN"/>
    <property type="match status" value="1"/>
</dbReference>
<evidence type="ECO:0000313" key="6">
    <source>
        <dbReference type="EMBL" id="XCB24006.1"/>
    </source>
</evidence>
<dbReference type="GO" id="GO:0005524">
    <property type="term" value="F:ATP binding"/>
    <property type="evidence" value="ECO:0007669"/>
    <property type="project" value="UniProtKB-KW"/>
</dbReference>
<accession>A0AAU7Z5J1</accession>
<organism evidence="6">
    <name type="scientific">Tunturiibacter gelidiferens</name>
    <dbReference type="NCBI Taxonomy" id="3069689"/>
    <lineage>
        <taxon>Bacteria</taxon>
        <taxon>Pseudomonadati</taxon>
        <taxon>Acidobacteriota</taxon>
        <taxon>Terriglobia</taxon>
        <taxon>Terriglobales</taxon>
        <taxon>Acidobacteriaceae</taxon>
        <taxon>Tunturiibacter</taxon>
    </lineage>
</organism>
<dbReference type="InterPro" id="IPR003661">
    <property type="entry name" value="HisK_dim/P_dom"/>
</dbReference>
<dbReference type="PANTHER" id="PTHR43065">
    <property type="entry name" value="SENSOR HISTIDINE KINASE"/>
    <property type="match status" value="1"/>
</dbReference>
<dbReference type="Gene3D" id="2.60.120.10">
    <property type="entry name" value="Jelly Rolls"/>
    <property type="match status" value="1"/>
</dbReference>
<comment type="catalytic activity">
    <reaction evidence="1">
        <text>ATP + protein L-histidine = ADP + protein N-phospho-L-histidine.</text>
        <dbReference type="EC" id="2.7.13.3"/>
    </reaction>
</comment>
<sequence length="464" mass="50762">MIARDLIDRPAEHRTLSAASRTELEWLAAHGSIRNLNTGDALSMKGHPVEGLYIILSGRLVVFVDRGDGPSKFIEWREGDVTGMLPYSRMVTPPGDVRALEPVEVFAIPREHLRSITRECYEVTAILVHRMLDRARLFTSSELQNEKMISLGKLSAGLAHELNNPASAIERCAAMLEDRLKDSEEATRDLAAETLNDEQIAAVEAVRRSCIAKQGREVRSPLEQSDHEEAIEEWLAGHGLDTSNAQMLADTEVTFEALELLAAGVERPALNAVLRWAGADCAVRHLTSKIQHSATRISSLVNAVKGFTHMDQANVADPVDLGSCLANTVAVLQSKAHEKSVNVTLELEAELPKVRGFAAELNQVWGNLIDNALDAAVNGGHVQVLANRENQSVVVRILDDGAGVPAEIRDRIFDPFFTTKPMGQGIGLGLDIARRLVRHNDGAITFESQPGRTEFRVTLPIAEI</sequence>
<dbReference type="PRINTS" id="PR00344">
    <property type="entry name" value="BCTRLSENSOR"/>
</dbReference>
<dbReference type="Pfam" id="PF02518">
    <property type="entry name" value="HATPase_c"/>
    <property type="match status" value="1"/>
</dbReference>
<dbReference type="InterPro" id="IPR014710">
    <property type="entry name" value="RmlC-like_jellyroll"/>
</dbReference>
<evidence type="ECO:0000256" key="1">
    <source>
        <dbReference type="ARBA" id="ARBA00000085"/>
    </source>
</evidence>
<dbReference type="EC" id="2.7.13.3" evidence="2"/>
<dbReference type="GO" id="GO:0000155">
    <property type="term" value="F:phosphorelay sensor kinase activity"/>
    <property type="evidence" value="ECO:0007669"/>
    <property type="project" value="InterPro"/>
</dbReference>
<keyword evidence="6" id="KW-0547">Nucleotide-binding</keyword>
<name>A0AAU7Z5J1_9BACT</name>
<dbReference type="SMART" id="SM00387">
    <property type="entry name" value="HATPase_c"/>
    <property type="match status" value="1"/>
</dbReference>
<dbReference type="SUPFAM" id="SSF55874">
    <property type="entry name" value="ATPase domain of HSP90 chaperone/DNA topoisomerase II/histidine kinase"/>
    <property type="match status" value="1"/>
</dbReference>
<keyword evidence="3" id="KW-0597">Phosphoprotein</keyword>
<dbReference type="AlphaFoldDB" id="A0AAU7Z5J1"/>
<dbReference type="CDD" id="cd00082">
    <property type="entry name" value="HisKA"/>
    <property type="match status" value="1"/>
</dbReference>
<feature type="domain" description="Histidine kinase" evidence="5">
    <location>
        <begin position="284"/>
        <end position="463"/>
    </location>
</feature>
<dbReference type="InterPro" id="IPR004358">
    <property type="entry name" value="Sig_transdc_His_kin-like_C"/>
</dbReference>
<dbReference type="InterPro" id="IPR005467">
    <property type="entry name" value="His_kinase_dom"/>
</dbReference>
<reference evidence="6" key="1">
    <citation type="submission" date="2023-08" db="EMBL/GenBank/DDBJ databases">
        <authorList>
            <person name="Messyasz A."/>
            <person name="Mannisto M.K."/>
            <person name="Kerkhof L.J."/>
            <person name="Haggblom M."/>
        </authorList>
    </citation>
    <scope>NUCLEOTIDE SEQUENCE</scope>
    <source>
        <strain evidence="6">M8UP39</strain>
    </source>
</reference>
<dbReference type="CDD" id="cd00038">
    <property type="entry name" value="CAP_ED"/>
    <property type="match status" value="1"/>
</dbReference>
<dbReference type="PANTHER" id="PTHR43065:SF48">
    <property type="entry name" value="HISTIDINE KINASE"/>
    <property type="match status" value="1"/>
</dbReference>
<dbReference type="Pfam" id="PF00027">
    <property type="entry name" value="cNMP_binding"/>
    <property type="match status" value="1"/>
</dbReference>
<proteinExistence type="predicted"/>
<keyword evidence="6" id="KW-0067">ATP-binding</keyword>
<dbReference type="SUPFAM" id="SSF51206">
    <property type="entry name" value="cAMP-binding domain-like"/>
    <property type="match status" value="1"/>
</dbReference>
<dbReference type="InterPro" id="IPR018490">
    <property type="entry name" value="cNMP-bd_dom_sf"/>
</dbReference>
<dbReference type="Gene3D" id="1.10.287.130">
    <property type="match status" value="1"/>
</dbReference>
<dbReference type="InterPro" id="IPR000595">
    <property type="entry name" value="cNMP-bd_dom"/>
</dbReference>
<evidence type="ECO:0000256" key="3">
    <source>
        <dbReference type="ARBA" id="ARBA00022553"/>
    </source>
</evidence>
<feature type="domain" description="Cyclic nucleotide-binding" evidence="4">
    <location>
        <begin position="15"/>
        <end position="134"/>
    </location>
</feature>
<dbReference type="Gene3D" id="3.30.565.10">
    <property type="entry name" value="Histidine kinase-like ATPase, C-terminal domain"/>
    <property type="match status" value="1"/>
</dbReference>
<reference evidence="6" key="2">
    <citation type="journal article" date="2024" name="Environ. Microbiol.">
        <title>Genome analysis and description of Tunturibacter gen. nov. expands the diversity of Terriglobia in tundra soils.</title>
        <authorList>
            <person name="Messyasz A."/>
            <person name="Mannisto M.K."/>
            <person name="Kerkhof L.J."/>
            <person name="Haggblom M.M."/>
        </authorList>
    </citation>
    <scope>NUCLEOTIDE SEQUENCE</scope>
    <source>
        <strain evidence="6">M8UP39</strain>
    </source>
</reference>
<evidence type="ECO:0000259" key="4">
    <source>
        <dbReference type="PROSITE" id="PS50042"/>
    </source>
</evidence>
<evidence type="ECO:0000259" key="5">
    <source>
        <dbReference type="PROSITE" id="PS50109"/>
    </source>
</evidence>
<dbReference type="EMBL" id="CP132938">
    <property type="protein sequence ID" value="XCB24006.1"/>
    <property type="molecule type" value="Genomic_DNA"/>
</dbReference>
<dbReference type="KEGG" id="tgi:RBB81_08785"/>
<gene>
    <name evidence="6" type="ORF">RBB81_08785</name>
</gene>
<evidence type="ECO:0000256" key="2">
    <source>
        <dbReference type="ARBA" id="ARBA00012438"/>
    </source>
</evidence>
<dbReference type="PROSITE" id="PS50042">
    <property type="entry name" value="CNMP_BINDING_3"/>
    <property type="match status" value="1"/>
</dbReference>
<dbReference type="InterPro" id="IPR036890">
    <property type="entry name" value="HATPase_C_sf"/>
</dbReference>